<gene>
    <name evidence="1" type="ORF">CHR60_10040</name>
</gene>
<proteinExistence type="predicted"/>
<dbReference type="Proteomes" id="UP000220904">
    <property type="component" value="Unassembled WGS sequence"/>
</dbReference>
<comment type="caution">
    <text evidence="1">The sequence shown here is derived from an EMBL/GenBank/DDBJ whole genome shotgun (WGS) entry which is preliminary data.</text>
</comment>
<evidence type="ECO:0000313" key="2">
    <source>
        <dbReference type="Proteomes" id="UP000220904"/>
    </source>
</evidence>
<dbReference type="RefSeq" id="WP_097792863.1">
    <property type="nucleotide sequence ID" value="NZ_NOUV01000014.1"/>
</dbReference>
<dbReference type="EMBL" id="NOUV01000014">
    <property type="protein sequence ID" value="PDX87041.1"/>
    <property type="molecule type" value="Genomic_DNA"/>
</dbReference>
<reference evidence="1 2" key="1">
    <citation type="journal article" date="2017" name="Front. Microbiol.">
        <title>New Insights into the Diversity of the Genus Faecalibacterium.</title>
        <authorList>
            <person name="Benevides L."/>
            <person name="Burman S."/>
            <person name="Martin R."/>
            <person name="Robert V."/>
            <person name="Thomas M."/>
            <person name="Miquel S."/>
            <person name="Chain F."/>
            <person name="Sokol H."/>
            <person name="Bermudez-Humaran L.G."/>
            <person name="Morrison M."/>
            <person name="Langella P."/>
            <person name="Azevedo V.A."/>
            <person name="Chatel J.M."/>
            <person name="Soares S."/>
        </authorList>
    </citation>
    <scope>NUCLEOTIDE SEQUENCE [LARGE SCALE GENOMIC DNA]</scope>
    <source>
        <strain evidence="1 2">AHMP21</strain>
    </source>
</reference>
<accession>A0A2A7B6T1</accession>
<protein>
    <submittedName>
        <fullName evidence="1">Uncharacterized protein</fullName>
    </submittedName>
</protein>
<organism evidence="1 2">
    <name type="scientific">Faecalibacterium prausnitzii</name>
    <dbReference type="NCBI Taxonomy" id="853"/>
    <lineage>
        <taxon>Bacteria</taxon>
        <taxon>Bacillati</taxon>
        <taxon>Bacillota</taxon>
        <taxon>Clostridia</taxon>
        <taxon>Eubacteriales</taxon>
        <taxon>Oscillospiraceae</taxon>
        <taxon>Faecalibacterium</taxon>
    </lineage>
</organism>
<sequence length="83" mass="8980">MSSPFDMITHSPIMQLANLARAGQNPMGLIQQLGGQSAPIMQGLNLIQGKNEAQLRTMAQNLAKERGIDLNQLASVLNLTLPR</sequence>
<name>A0A2A7B6T1_9FIRM</name>
<dbReference type="AlphaFoldDB" id="A0A2A7B6T1"/>
<evidence type="ECO:0000313" key="1">
    <source>
        <dbReference type="EMBL" id="PDX87041.1"/>
    </source>
</evidence>